<dbReference type="InterPro" id="IPR006015">
    <property type="entry name" value="Universal_stress_UspA"/>
</dbReference>
<dbReference type="SUPFAM" id="SSF52402">
    <property type="entry name" value="Adenine nucleotide alpha hydrolases-like"/>
    <property type="match status" value="1"/>
</dbReference>
<dbReference type="Proteomes" id="UP000318943">
    <property type="component" value="Unassembled WGS sequence"/>
</dbReference>
<dbReference type="AlphaFoldDB" id="A0AAE9I1D7"/>
<evidence type="ECO:0000259" key="2">
    <source>
        <dbReference type="Pfam" id="PF00582"/>
    </source>
</evidence>
<dbReference type="KEGG" id="ccam:M5D45_02465"/>
<evidence type="ECO:0000313" key="6">
    <source>
        <dbReference type="Proteomes" id="UP001056132"/>
    </source>
</evidence>
<gene>
    <name evidence="3" type="ORF">FGG12_08540</name>
    <name evidence="4" type="ORF">M5D45_02465</name>
</gene>
<comment type="similarity">
    <text evidence="1">Belongs to the universal stress protein A family.</text>
</comment>
<reference evidence="4" key="2">
    <citation type="journal article" date="2022" name="Microbiol. Resour. Announc.">
        <title>Genome Sequence of Cupriavidus campinensis Strain G5, a Member of a Bacterial Consortium Capable of Polyethylene Degradation.</title>
        <authorList>
            <person name="Schneider B."/>
            <person name="Pfeiffer F."/>
            <person name="Dyall-Smith M."/>
            <person name="Kunte H.J."/>
        </authorList>
    </citation>
    <scope>NUCLEOTIDE SEQUENCE</scope>
    <source>
        <strain evidence="4">G5</strain>
    </source>
</reference>
<evidence type="ECO:0000256" key="1">
    <source>
        <dbReference type="ARBA" id="ARBA00008791"/>
    </source>
</evidence>
<dbReference type="EMBL" id="CP097330">
    <property type="protein sequence ID" value="URF04733.1"/>
    <property type="molecule type" value="Genomic_DNA"/>
</dbReference>
<dbReference type="PANTHER" id="PTHR46268">
    <property type="entry name" value="STRESS RESPONSE PROTEIN NHAX"/>
    <property type="match status" value="1"/>
</dbReference>
<organism evidence="4 6">
    <name type="scientific">Cupriavidus campinensis</name>
    <dbReference type="NCBI Taxonomy" id="151783"/>
    <lineage>
        <taxon>Bacteria</taxon>
        <taxon>Pseudomonadati</taxon>
        <taxon>Pseudomonadota</taxon>
        <taxon>Betaproteobacteria</taxon>
        <taxon>Burkholderiales</taxon>
        <taxon>Burkholderiaceae</taxon>
        <taxon>Cupriavidus</taxon>
    </lineage>
</organism>
<reference evidence="4" key="3">
    <citation type="submission" date="2022-05" db="EMBL/GenBank/DDBJ databases">
        <authorList>
            <person name="Kunte H.-J."/>
        </authorList>
    </citation>
    <scope>NUCLEOTIDE SEQUENCE</scope>
    <source>
        <strain evidence="4">G5</strain>
    </source>
</reference>
<evidence type="ECO:0000313" key="4">
    <source>
        <dbReference type="EMBL" id="URF04733.1"/>
    </source>
</evidence>
<dbReference type="PRINTS" id="PR01438">
    <property type="entry name" value="UNVRSLSTRESS"/>
</dbReference>
<evidence type="ECO:0000313" key="3">
    <source>
        <dbReference type="EMBL" id="TSP12950.1"/>
    </source>
</evidence>
<keyword evidence="5" id="KW-1185">Reference proteome</keyword>
<protein>
    <submittedName>
        <fullName evidence="4">Universal stress protein</fullName>
    </submittedName>
</protein>
<evidence type="ECO:0000313" key="5">
    <source>
        <dbReference type="Proteomes" id="UP000318943"/>
    </source>
</evidence>
<dbReference type="InterPro" id="IPR006016">
    <property type="entry name" value="UspA"/>
</dbReference>
<dbReference type="Pfam" id="PF00582">
    <property type="entry name" value="Usp"/>
    <property type="match status" value="1"/>
</dbReference>
<name>A0AAE9I1D7_9BURK</name>
<sequence length="145" mass="15392">MPQIILATDGSSFSDAAAHFLATGRLLQPGYTVHVVHVSPEVTGQVRAFVNKDTIDAWHHDESEKAMASVCKILGDAGVPFERHPLRGFAPDKILAHARAVHADAIVMGTHGRGSFFDAVIGSVAGRVLAQADCPVMMVKGDRPA</sequence>
<reference evidence="3 5" key="1">
    <citation type="submission" date="2019-05" db="EMBL/GenBank/DDBJ databases">
        <title>Whole genome sequence analysis of Cupriavidus campinensis S14E4C strain.</title>
        <authorList>
            <person name="Abbaszade G."/>
            <person name="Szabo A."/>
            <person name="Toumi M."/>
            <person name="Toth E."/>
        </authorList>
    </citation>
    <scope>NUCLEOTIDE SEQUENCE [LARGE SCALE GENOMIC DNA]</scope>
    <source>
        <strain evidence="3 5">S14E4C</strain>
    </source>
</reference>
<dbReference type="EMBL" id="VCIZ01000004">
    <property type="protein sequence ID" value="TSP12950.1"/>
    <property type="molecule type" value="Genomic_DNA"/>
</dbReference>
<accession>A0AAE9I1D7</accession>
<dbReference type="InterPro" id="IPR014729">
    <property type="entry name" value="Rossmann-like_a/b/a_fold"/>
</dbReference>
<dbReference type="CDD" id="cd00293">
    <property type="entry name" value="USP-like"/>
    <property type="match status" value="1"/>
</dbReference>
<dbReference type="RefSeq" id="WP_144197249.1">
    <property type="nucleotide sequence ID" value="NZ_CAJPVH010000092.1"/>
</dbReference>
<dbReference type="Proteomes" id="UP001056132">
    <property type="component" value="Chromosome 1"/>
</dbReference>
<feature type="domain" description="UspA" evidence="2">
    <location>
        <begin position="3"/>
        <end position="140"/>
    </location>
</feature>
<dbReference type="Gene3D" id="3.40.50.620">
    <property type="entry name" value="HUPs"/>
    <property type="match status" value="1"/>
</dbReference>
<dbReference type="PANTHER" id="PTHR46268:SF6">
    <property type="entry name" value="UNIVERSAL STRESS PROTEIN UP12"/>
    <property type="match status" value="1"/>
</dbReference>
<proteinExistence type="inferred from homology"/>